<accession>A0ABR7VKF3</accession>
<evidence type="ECO:0000313" key="3">
    <source>
        <dbReference type="Proteomes" id="UP000621631"/>
    </source>
</evidence>
<sequence>MATGKVSTPEEKVVHHDDQSLKGALFSSLVFVGGGIVSFIVLLFVIYMTRVGI</sequence>
<evidence type="ECO:0008006" key="4">
    <source>
        <dbReference type="Google" id="ProtNLM"/>
    </source>
</evidence>
<dbReference type="GeneID" id="71516544"/>
<dbReference type="RefSeq" id="WP_019376204.1">
    <property type="nucleotide sequence ID" value="NZ_CP017962.1"/>
</dbReference>
<evidence type="ECO:0000313" key="2">
    <source>
        <dbReference type="EMBL" id="MBD1221751.1"/>
    </source>
</evidence>
<organism evidence="2 3">
    <name type="scientific">Virgibacillus halodenitrificans</name>
    <name type="common">Bacillus halodenitrificans</name>
    <dbReference type="NCBI Taxonomy" id="1482"/>
    <lineage>
        <taxon>Bacteria</taxon>
        <taxon>Bacillati</taxon>
        <taxon>Bacillota</taxon>
        <taxon>Bacilli</taxon>
        <taxon>Bacillales</taxon>
        <taxon>Bacillaceae</taxon>
        <taxon>Virgibacillus</taxon>
    </lineage>
</organism>
<feature type="transmembrane region" description="Helical" evidence="1">
    <location>
        <begin position="24"/>
        <end position="47"/>
    </location>
</feature>
<evidence type="ECO:0000256" key="1">
    <source>
        <dbReference type="SAM" id="Phobius"/>
    </source>
</evidence>
<comment type="caution">
    <text evidence="2">The sequence shown here is derived from an EMBL/GenBank/DDBJ whole genome shotgun (WGS) entry which is preliminary data.</text>
</comment>
<proteinExistence type="predicted"/>
<name>A0ABR7VKF3_VIRHA</name>
<keyword evidence="1" id="KW-0472">Membrane</keyword>
<protein>
    <recommendedName>
        <fullName evidence="4">Cytochrome c oxidase subunit 2A</fullName>
    </recommendedName>
</protein>
<keyword evidence="3" id="KW-1185">Reference proteome</keyword>
<dbReference type="EMBL" id="JACWEZ010000002">
    <property type="protein sequence ID" value="MBD1221751.1"/>
    <property type="molecule type" value="Genomic_DNA"/>
</dbReference>
<keyword evidence="1" id="KW-1133">Transmembrane helix</keyword>
<reference evidence="2 3" key="1">
    <citation type="submission" date="2020-09" db="EMBL/GenBank/DDBJ databases">
        <title>Draft Genome Sequences of Oil-Oxidizing Bacteria Halomonas titanicae, Marinobacter lutaoensis, and Virgibacillus halodenitrificans Isolated from Highly Saline Environments.</title>
        <authorList>
            <person name="Grouzdev D.S."/>
            <person name="Sokolova D.S."/>
            <person name="Semenova E.M."/>
            <person name="Borzenkov I.A."/>
            <person name="Bidzhieva S.K."/>
            <person name="Poltaraus A.B."/>
            <person name="Nazina T.N."/>
        </authorList>
    </citation>
    <scope>NUCLEOTIDE SEQUENCE [LARGE SCALE GENOMIC DNA]</scope>
    <source>
        <strain evidence="2 3">VKM B-3472D</strain>
    </source>
</reference>
<gene>
    <name evidence="2" type="ORF">IC602_03960</name>
</gene>
<keyword evidence="1" id="KW-0812">Transmembrane</keyword>
<dbReference type="Proteomes" id="UP000621631">
    <property type="component" value="Unassembled WGS sequence"/>
</dbReference>